<dbReference type="AlphaFoldDB" id="A0A9J6NV91"/>
<sequence>MIINGKEKVYSNILLKDLINELNLVADQVVVEVDEKIIPKESFEELMLDGREKIEIVGFIGGG</sequence>
<dbReference type="Pfam" id="PF02597">
    <property type="entry name" value="ThiS"/>
    <property type="match status" value="1"/>
</dbReference>
<organism evidence="1 2">
    <name type="scientific">Oceanirhabdus seepicola</name>
    <dbReference type="NCBI Taxonomy" id="2828781"/>
    <lineage>
        <taxon>Bacteria</taxon>
        <taxon>Bacillati</taxon>
        <taxon>Bacillota</taxon>
        <taxon>Clostridia</taxon>
        <taxon>Eubacteriales</taxon>
        <taxon>Clostridiaceae</taxon>
        <taxon>Oceanirhabdus</taxon>
    </lineage>
</organism>
<dbReference type="InterPro" id="IPR003749">
    <property type="entry name" value="ThiS/MoaD-like"/>
</dbReference>
<dbReference type="SUPFAM" id="SSF54285">
    <property type="entry name" value="MoaD/ThiS"/>
    <property type="match status" value="1"/>
</dbReference>
<dbReference type="InterPro" id="IPR010035">
    <property type="entry name" value="Thi_S"/>
</dbReference>
<gene>
    <name evidence="1" type="primary">thiS</name>
    <name evidence="1" type="ORF">KDK92_00390</name>
</gene>
<dbReference type="RefSeq" id="WP_250857003.1">
    <property type="nucleotide sequence ID" value="NZ_JAGSOJ010000001.1"/>
</dbReference>
<dbReference type="InterPro" id="IPR016155">
    <property type="entry name" value="Mopterin_synth/thiamin_S_b"/>
</dbReference>
<dbReference type="Gene3D" id="3.10.20.30">
    <property type="match status" value="1"/>
</dbReference>
<reference evidence="1" key="1">
    <citation type="journal article" date="2021" name="mSystems">
        <title>Bacteria and Archaea Synergistically Convert Glycine Betaine to Biogenic Methane in the Formosa Cold Seep of the South China Sea.</title>
        <authorList>
            <person name="Li L."/>
            <person name="Zhang W."/>
            <person name="Zhang S."/>
            <person name="Song L."/>
            <person name="Sun Q."/>
            <person name="Zhang H."/>
            <person name="Xiang H."/>
            <person name="Dong X."/>
        </authorList>
    </citation>
    <scope>NUCLEOTIDE SEQUENCE</scope>
    <source>
        <strain evidence="1">ZWT</strain>
    </source>
</reference>
<dbReference type="NCBIfam" id="TIGR01683">
    <property type="entry name" value="thiS"/>
    <property type="match status" value="1"/>
</dbReference>
<accession>A0A9J6NV91</accession>
<name>A0A9J6NV91_9CLOT</name>
<keyword evidence="2" id="KW-1185">Reference proteome</keyword>
<proteinExistence type="predicted"/>
<dbReference type="PANTHER" id="PTHR34472:SF1">
    <property type="entry name" value="SULFUR CARRIER PROTEIN THIS"/>
    <property type="match status" value="1"/>
</dbReference>
<dbReference type="Proteomes" id="UP001056429">
    <property type="component" value="Unassembled WGS sequence"/>
</dbReference>
<reference evidence="1" key="2">
    <citation type="submission" date="2021-04" db="EMBL/GenBank/DDBJ databases">
        <authorList>
            <person name="Dong X."/>
        </authorList>
    </citation>
    <scope>NUCLEOTIDE SEQUENCE</scope>
    <source>
        <strain evidence="1">ZWT</strain>
    </source>
</reference>
<dbReference type="EMBL" id="JAGSOJ010000001">
    <property type="protein sequence ID" value="MCM1988179.1"/>
    <property type="molecule type" value="Genomic_DNA"/>
</dbReference>
<dbReference type="InterPro" id="IPR012675">
    <property type="entry name" value="Beta-grasp_dom_sf"/>
</dbReference>
<dbReference type="CDD" id="cd00565">
    <property type="entry name" value="Ubl_ThiS"/>
    <property type="match status" value="1"/>
</dbReference>
<protein>
    <submittedName>
        <fullName evidence="1">Sulfur carrier protein ThiS</fullName>
    </submittedName>
</protein>
<dbReference type="PANTHER" id="PTHR34472">
    <property type="entry name" value="SULFUR CARRIER PROTEIN THIS"/>
    <property type="match status" value="1"/>
</dbReference>
<evidence type="ECO:0000313" key="1">
    <source>
        <dbReference type="EMBL" id="MCM1988179.1"/>
    </source>
</evidence>
<comment type="caution">
    <text evidence="1">The sequence shown here is derived from an EMBL/GenBank/DDBJ whole genome shotgun (WGS) entry which is preliminary data.</text>
</comment>
<evidence type="ECO:0000313" key="2">
    <source>
        <dbReference type="Proteomes" id="UP001056429"/>
    </source>
</evidence>